<accession>G0TZV5</accession>
<dbReference type="EMBL" id="HE573024">
    <property type="protein sequence ID" value="CCC50133.1"/>
    <property type="molecule type" value="Genomic_DNA"/>
</dbReference>
<feature type="signal peptide" evidence="2">
    <location>
        <begin position="1"/>
        <end position="24"/>
    </location>
</feature>
<organism evidence="3">
    <name type="scientific">Trypanosoma vivax (strain Y486)</name>
    <dbReference type="NCBI Taxonomy" id="1055687"/>
    <lineage>
        <taxon>Eukaryota</taxon>
        <taxon>Discoba</taxon>
        <taxon>Euglenozoa</taxon>
        <taxon>Kinetoplastea</taxon>
        <taxon>Metakinetoplastina</taxon>
        <taxon>Trypanosomatida</taxon>
        <taxon>Trypanosomatidae</taxon>
        <taxon>Trypanosoma</taxon>
        <taxon>Duttonella</taxon>
    </lineage>
</organism>
<feature type="region of interest" description="Disordered" evidence="1">
    <location>
        <begin position="75"/>
        <end position="144"/>
    </location>
</feature>
<dbReference type="AlphaFoldDB" id="G0TZV5"/>
<name>G0TZV5_TRYVY</name>
<keyword evidence="2" id="KW-0732">Signal</keyword>
<evidence type="ECO:0000256" key="1">
    <source>
        <dbReference type="SAM" id="MobiDB-lite"/>
    </source>
</evidence>
<feature type="compositionally biased region" description="Basic residues" evidence="1">
    <location>
        <begin position="76"/>
        <end position="85"/>
    </location>
</feature>
<gene>
    <name evidence="3" type="ORF">TVY486_0807400</name>
</gene>
<feature type="compositionally biased region" description="Basic and acidic residues" evidence="1">
    <location>
        <begin position="121"/>
        <end position="130"/>
    </location>
</feature>
<evidence type="ECO:0000313" key="3">
    <source>
        <dbReference type="EMBL" id="CCC50133.1"/>
    </source>
</evidence>
<evidence type="ECO:0008006" key="4">
    <source>
        <dbReference type="Google" id="ProtNLM"/>
    </source>
</evidence>
<evidence type="ECO:0000256" key="2">
    <source>
        <dbReference type="SAM" id="SignalP"/>
    </source>
</evidence>
<feature type="compositionally biased region" description="Polar residues" evidence="1">
    <location>
        <begin position="102"/>
        <end position="118"/>
    </location>
</feature>
<feature type="chain" id="PRO_5003410338" description="Secreted protein" evidence="2">
    <location>
        <begin position="25"/>
        <end position="144"/>
    </location>
</feature>
<protein>
    <recommendedName>
        <fullName evidence="4">Secreted protein</fullName>
    </recommendedName>
</protein>
<sequence length="144" mass="16131">MIWGVDSIFALSFLLCSLARQSESGEGDGSSDHHPTPHVIRWAQAPHTLSIDQMSQYNKLRNHNKLFFYFVLQTNKQKRKEKKRKISEEGREGKGGGGRSRNVSTLFHSSVVTDTNVGRHSAPDLERRDVAPPAPHTPASCLPR</sequence>
<reference evidence="3" key="1">
    <citation type="journal article" date="2012" name="Proc. Natl. Acad. Sci. U.S.A.">
        <title>Antigenic diversity is generated by distinct evolutionary mechanisms in African trypanosome species.</title>
        <authorList>
            <person name="Jackson A.P."/>
            <person name="Berry A."/>
            <person name="Aslett M."/>
            <person name="Allison H.C."/>
            <person name="Burton P."/>
            <person name="Vavrova-Anderson J."/>
            <person name="Brown R."/>
            <person name="Browne H."/>
            <person name="Corton N."/>
            <person name="Hauser H."/>
            <person name="Gamble J."/>
            <person name="Gilderthorp R."/>
            <person name="Marcello L."/>
            <person name="McQuillan J."/>
            <person name="Otto T.D."/>
            <person name="Quail M.A."/>
            <person name="Sanders M.J."/>
            <person name="van Tonder A."/>
            <person name="Ginger M.L."/>
            <person name="Field M.C."/>
            <person name="Barry J.D."/>
            <person name="Hertz-Fowler C."/>
            <person name="Berriman M."/>
        </authorList>
    </citation>
    <scope>NUCLEOTIDE SEQUENCE</scope>
    <source>
        <strain evidence="3">Y486</strain>
    </source>
</reference>
<proteinExistence type="predicted"/>